<dbReference type="InterPro" id="IPR037401">
    <property type="entry name" value="SnoaL-like"/>
</dbReference>
<proteinExistence type="predicted"/>
<feature type="domain" description="SnoaL-like" evidence="1">
    <location>
        <begin position="106"/>
        <end position="207"/>
    </location>
</feature>
<organism evidence="2 3">
    <name type="scientific">Acrocarpospora macrocephala</name>
    <dbReference type="NCBI Taxonomy" id="150177"/>
    <lineage>
        <taxon>Bacteria</taxon>
        <taxon>Bacillati</taxon>
        <taxon>Actinomycetota</taxon>
        <taxon>Actinomycetes</taxon>
        <taxon>Streptosporangiales</taxon>
        <taxon>Streptosporangiaceae</taxon>
        <taxon>Acrocarpospora</taxon>
    </lineage>
</organism>
<sequence>MARTLPPVQAIRAETDALFTQGRDLVEVIEDVARFGARLIIQTAVEAEVDAFLGRARYQRTATATAAGTFARPTRRSVRVASGRRCSEPAPCWVCCDWSVQNERLVAGYLDALAAADADRALSLFAPGGIVHSPLYGTLPAQEFYPALFADTSESRLTLRATMTGKRDGRTVVSFWFDFDWTLASGEPAPFTVVDVAELDDEGRITRLHIVYDTAPIRGAFERQRS</sequence>
<reference evidence="2 3" key="1">
    <citation type="submission" date="2019-10" db="EMBL/GenBank/DDBJ databases">
        <title>Whole genome shotgun sequence of Acrocarpospora macrocephala NBRC 16266.</title>
        <authorList>
            <person name="Ichikawa N."/>
            <person name="Kimura A."/>
            <person name="Kitahashi Y."/>
            <person name="Komaki H."/>
            <person name="Oguchi A."/>
        </authorList>
    </citation>
    <scope>NUCLEOTIDE SEQUENCE [LARGE SCALE GENOMIC DNA]</scope>
    <source>
        <strain evidence="2 3">NBRC 16266</strain>
    </source>
</reference>
<dbReference type="Proteomes" id="UP000331127">
    <property type="component" value="Unassembled WGS sequence"/>
</dbReference>
<accession>A0A5M3WV55</accession>
<dbReference type="Gene3D" id="3.10.450.50">
    <property type="match status" value="1"/>
</dbReference>
<evidence type="ECO:0000259" key="1">
    <source>
        <dbReference type="Pfam" id="PF12680"/>
    </source>
</evidence>
<dbReference type="AlphaFoldDB" id="A0A5M3WV55"/>
<gene>
    <name evidence="2" type="ORF">Amac_061870</name>
</gene>
<evidence type="ECO:0000313" key="3">
    <source>
        <dbReference type="Proteomes" id="UP000331127"/>
    </source>
</evidence>
<dbReference type="InterPro" id="IPR032710">
    <property type="entry name" value="NTF2-like_dom_sf"/>
</dbReference>
<comment type="caution">
    <text evidence="2">The sequence shown here is derived from an EMBL/GenBank/DDBJ whole genome shotgun (WGS) entry which is preliminary data.</text>
</comment>
<name>A0A5M3WV55_9ACTN</name>
<evidence type="ECO:0000313" key="2">
    <source>
        <dbReference type="EMBL" id="GES12590.1"/>
    </source>
</evidence>
<protein>
    <recommendedName>
        <fullName evidence="1">SnoaL-like domain-containing protein</fullName>
    </recommendedName>
</protein>
<dbReference type="EMBL" id="BLAE01000037">
    <property type="protein sequence ID" value="GES12590.1"/>
    <property type="molecule type" value="Genomic_DNA"/>
</dbReference>
<keyword evidence="3" id="KW-1185">Reference proteome</keyword>
<dbReference type="RefSeq" id="WP_218041393.1">
    <property type="nucleotide sequence ID" value="NZ_BLAE01000037.1"/>
</dbReference>
<dbReference type="SUPFAM" id="SSF54427">
    <property type="entry name" value="NTF2-like"/>
    <property type="match status" value="1"/>
</dbReference>
<dbReference type="Pfam" id="PF12680">
    <property type="entry name" value="SnoaL_2"/>
    <property type="match status" value="1"/>
</dbReference>